<comment type="pathway">
    <text evidence="10">Amino-acid biosynthesis; L-methionine biosynthesis via de novo pathway.</text>
</comment>
<evidence type="ECO:0000256" key="12">
    <source>
        <dbReference type="RuleBase" id="RU003862"/>
    </source>
</evidence>
<reference evidence="13" key="1">
    <citation type="submission" date="2023-03" db="EMBL/GenBank/DDBJ databases">
        <authorList>
            <person name="Pearce D."/>
        </authorList>
    </citation>
    <scope>NUCLEOTIDE SEQUENCE</scope>
    <source>
        <strain evidence="13">Mc</strain>
    </source>
</reference>
<evidence type="ECO:0000256" key="8">
    <source>
        <dbReference type="ARBA" id="ARBA00023027"/>
    </source>
</evidence>
<protein>
    <recommendedName>
        <fullName evidence="12">Methylenetetrahydrofolate reductase</fullName>
        <ecNumber evidence="12">1.5.1.54</ecNumber>
    </recommendedName>
</protein>
<dbReference type="FunFam" id="3.20.20.220:FF:000014">
    <property type="entry name" value="Methylenetetrahydrofolate reductase"/>
    <property type="match status" value="1"/>
</dbReference>
<dbReference type="CDD" id="cd00537">
    <property type="entry name" value="MTHFR"/>
    <property type="match status" value="1"/>
</dbReference>
<evidence type="ECO:0000256" key="11">
    <source>
        <dbReference type="ARBA" id="ARBA00048628"/>
    </source>
</evidence>
<sequence>MGSAMKTQLKYPREFSFEFFPPKTEEATENLRRTLTKLAPLKPRFCSVTFGAGGSTREKTFETALEIQQTTGIECAPHLSCIASTRRSIREILEAYRSHGIRHIVALRGDMPSGMLSAGEFRHANELVEFIRSETGSHFHIEVACYPEVHPQAASAESDLKNFKRKVDAGADSAITQYFYNPEAYFRFVDDCERLGIDIPIVPGIMPITNHSQLVRFSDLCGADIPRWIRKRLEAFGDDRKAIRAFGLEVVTELCRRLLEQGAPGLHFYTLNRAEACLEVWKALGLEPA</sequence>
<dbReference type="GO" id="GO:0071949">
    <property type="term" value="F:FAD binding"/>
    <property type="evidence" value="ECO:0007669"/>
    <property type="project" value="TreeGrafter"/>
</dbReference>
<dbReference type="GO" id="GO:0035999">
    <property type="term" value="P:tetrahydrofolate interconversion"/>
    <property type="evidence" value="ECO:0007669"/>
    <property type="project" value="TreeGrafter"/>
</dbReference>
<dbReference type="AlphaFoldDB" id="A0AA35V390"/>
<dbReference type="GO" id="GO:0106312">
    <property type="term" value="F:methylenetetrahydrofolate reductase (NADH) activity"/>
    <property type="evidence" value="ECO:0007669"/>
    <property type="project" value="UniProtKB-EC"/>
</dbReference>
<dbReference type="GO" id="GO:0009086">
    <property type="term" value="P:methionine biosynthetic process"/>
    <property type="evidence" value="ECO:0007669"/>
    <property type="project" value="UniProtKB-KW"/>
</dbReference>
<comment type="cofactor">
    <cofactor evidence="1 12">
        <name>FAD</name>
        <dbReference type="ChEBI" id="CHEBI:57692"/>
    </cofactor>
</comment>
<keyword evidence="7 12" id="KW-0560">Oxidoreductase</keyword>
<keyword evidence="5 12" id="KW-0285">Flavoprotein</keyword>
<dbReference type="GO" id="GO:0005829">
    <property type="term" value="C:cytosol"/>
    <property type="evidence" value="ECO:0007669"/>
    <property type="project" value="InterPro"/>
</dbReference>
<comment type="similarity">
    <text evidence="3 12">Belongs to the methylenetetrahydrofolate reductase family.</text>
</comment>
<organism evidence="13 14">
    <name type="scientific">Methylococcus capsulatus</name>
    <dbReference type="NCBI Taxonomy" id="414"/>
    <lineage>
        <taxon>Bacteria</taxon>
        <taxon>Pseudomonadati</taxon>
        <taxon>Pseudomonadota</taxon>
        <taxon>Gammaproteobacteria</taxon>
        <taxon>Methylococcales</taxon>
        <taxon>Methylococcaceae</taxon>
        <taxon>Methylococcus</taxon>
    </lineage>
</organism>
<dbReference type="InterPro" id="IPR029041">
    <property type="entry name" value="FAD-linked_oxidoreductase-like"/>
</dbReference>
<evidence type="ECO:0000256" key="10">
    <source>
        <dbReference type="ARBA" id="ARBA00034478"/>
    </source>
</evidence>
<evidence type="ECO:0000256" key="5">
    <source>
        <dbReference type="ARBA" id="ARBA00022630"/>
    </source>
</evidence>
<dbReference type="InterPro" id="IPR003171">
    <property type="entry name" value="Mehydrof_redctse-like"/>
</dbReference>
<dbReference type="PANTHER" id="PTHR45754:SF3">
    <property type="entry name" value="METHYLENETETRAHYDROFOLATE REDUCTASE (NADPH)"/>
    <property type="match status" value="1"/>
</dbReference>
<evidence type="ECO:0000313" key="14">
    <source>
        <dbReference type="Proteomes" id="UP001158598"/>
    </source>
</evidence>
<keyword evidence="9" id="KW-0486">Methionine biosynthesis</keyword>
<dbReference type="EMBL" id="OX458332">
    <property type="protein sequence ID" value="CAI8783242.1"/>
    <property type="molecule type" value="Genomic_DNA"/>
</dbReference>
<evidence type="ECO:0000256" key="6">
    <source>
        <dbReference type="ARBA" id="ARBA00022827"/>
    </source>
</evidence>
<gene>
    <name evidence="13" type="primary">metF</name>
    <name evidence="13" type="ORF">MCNOR_1245</name>
</gene>
<evidence type="ECO:0000256" key="3">
    <source>
        <dbReference type="ARBA" id="ARBA00006743"/>
    </source>
</evidence>
<dbReference type="InterPro" id="IPR004620">
    <property type="entry name" value="MTHF_reductase_bac"/>
</dbReference>
<dbReference type="EC" id="1.5.1.54" evidence="12"/>
<dbReference type="Proteomes" id="UP001158598">
    <property type="component" value="Chromosome"/>
</dbReference>
<dbReference type="SUPFAM" id="SSF51730">
    <property type="entry name" value="FAD-linked oxidoreductase"/>
    <property type="match status" value="1"/>
</dbReference>
<evidence type="ECO:0000256" key="2">
    <source>
        <dbReference type="ARBA" id="ARBA00004777"/>
    </source>
</evidence>
<keyword evidence="8" id="KW-0520">NAD</keyword>
<keyword evidence="6 12" id="KW-0274">FAD</keyword>
<keyword evidence="4" id="KW-0028">Amino-acid biosynthesis</keyword>
<evidence type="ECO:0000256" key="1">
    <source>
        <dbReference type="ARBA" id="ARBA00001974"/>
    </source>
</evidence>
<dbReference type="Pfam" id="PF02219">
    <property type="entry name" value="MTHFR"/>
    <property type="match status" value="1"/>
</dbReference>
<proteinExistence type="inferred from homology"/>
<evidence type="ECO:0000256" key="9">
    <source>
        <dbReference type="ARBA" id="ARBA00023167"/>
    </source>
</evidence>
<comment type="pathway">
    <text evidence="2 12">One-carbon metabolism; tetrahydrofolate interconversion.</text>
</comment>
<accession>A0AA35V390</accession>
<evidence type="ECO:0000256" key="7">
    <source>
        <dbReference type="ARBA" id="ARBA00023002"/>
    </source>
</evidence>
<comment type="catalytic activity">
    <reaction evidence="11">
        <text>(6S)-5-methyl-5,6,7,8-tetrahydrofolate + NAD(+) = (6R)-5,10-methylene-5,6,7,8-tetrahydrofolate + NADH + H(+)</text>
        <dbReference type="Rhea" id="RHEA:19821"/>
        <dbReference type="ChEBI" id="CHEBI:15378"/>
        <dbReference type="ChEBI" id="CHEBI:15636"/>
        <dbReference type="ChEBI" id="CHEBI:18608"/>
        <dbReference type="ChEBI" id="CHEBI:57540"/>
        <dbReference type="ChEBI" id="CHEBI:57945"/>
        <dbReference type="EC" id="1.5.1.54"/>
    </reaction>
    <physiologicalReaction direction="right-to-left" evidence="11">
        <dbReference type="Rhea" id="RHEA:19823"/>
    </physiologicalReaction>
</comment>
<dbReference type="Gene3D" id="3.20.20.220">
    <property type="match status" value="1"/>
</dbReference>
<dbReference type="PANTHER" id="PTHR45754">
    <property type="entry name" value="METHYLENETETRAHYDROFOLATE REDUCTASE"/>
    <property type="match status" value="1"/>
</dbReference>
<evidence type="ECO:0000313" key="13">
    <source>
        <dbReference type="EMBL" id="CAI8783242.1"/>
    </source>
</evidence>
<dbReference type="NCBIfam" id="TIGR00676">
    <property type="entry name" value="fadh2"/>
    <property type="match status" value="1"/>
</dbReference>
<name>A0AA35V390_METCP</name>
<evidence type="ECO:0000256" key="4">
    <source>
        <dbReference type="ARBA" id="ARBA00022605"/>
    </source>
</evidence>